<evidence type="ECO:0000256" key="6">
    <source>
        <dbReference type="ARBA" id="ARBA00023136"/>
    </source>
</evidence>
<feature type="transmembrane region" description="Helical" evidence="7">
    <location>
        <begin position="103"/>
        <end position="124"/>
    </location>
</feature>
<evidence type="ECO:0000256" key="4">
    <source>
        <dbReference type="ARBA" id="ARBA00022801"/>
    </source>
</evidence>
<dbReference type="PROSITE" id="PS51746">
    <property type="entry name" value="PPM_2"/>
    <property type="match status" value="1"/>
</dbReference>
<dbReference type="InterPro" id="IPR001932">
    <property type="entry name" value="PPM-type_phosphatase-like_dom"/>
</dbReference>
<keyword evidence="3 7" id="KW-0812">Transmembrane</keyword>
<feature type="transmembrane region" description="Helical" evidence="7">
    <location>
        <begin position="131"/>
        <end position="155"/>
    </location>
</feature>
<dbReference type="Gene3D" id="1.10.1760.20">
    <property type="match status" value="1"/>
</dbReference>
<evidence type="ECO:0000313" key="9">
    <source>
        <dbReference type="EMBL" id="TEB13178.1"/>
    </source>
</evidence>
<evidence type="ECO:0000259" key="8">
    <source>
        <dbReference type="PROSITE" id="PS51746"/>
    </source>
</evidence>
<dbReference type="PANTHER" id="PTHR43156">
    <property type="entry name" value="STAGE II SPORULATION PROTEIN E-RELATED"/>
    <property type="match status" value="1"/>
</dbReference>
<comment type="subcellular location">
    <subcellularLocation>
        <location evidence="1">Cell membrane</location>
        <topology evidence="1">Multi-pass membrane protein</topology>
    </subcellularLocation>
</comment>
<organism evidence="9 10">
    <name type="scientific">Pelotomaculum propionicicum</name>
    <dbReference type="NCBI Taxonomy" id="258475"/>
    <lineage>
        <taxon>Bacteria</taxon>
        <taxon>Bacillati</taxon>
        <taxon>Bacillota</taxon>
        <taxon>Clostridia</taxon>
        <taxon>Eubacteriales</taxon>
        <taxon>Desulfotomaculaceae</taxon>
        <taxon>Pelotomaculum</taxon>
    </lineage>
</organism>
<keyword evidence="10" id="KW-1185">Reference proteome</keyword>
<evidence type="ECO:0000256" key="3">
    <source>
        <dbReference type="ARBA" id="ARBA00022692"/>
    </source>
</evidence>
<feature type="transmembrane region" description="Helical" evidence="7">
    <location>
        <begin position="12"/>
        <end position="31"/>
    </location>
</feature>
<dbReference type="AlphaFoldDB" id="A0A4Y7RVZ2"/>
<dbReference type="GO" id="GO:0016791">
    <property type="term" value="F:phosphatase activity"/>
    <property type="evidence" value="ECO:0007669"/>
    <property type="project" value="TreeGrafter"/>
</dbReference>
<dbReference type="InterPro" id="IPR036457">
    <property type="entry name" value="PPM-type-like_dom_sf"/>
</dbReference>
<dbReference type="PANTHER" id="PTHR43156:SF2">
    <property type="entry name" value="STAGE II SPORULATION PROTEIN E"/>
    <property type="match status" value="1"/>
</dbReference>
<dbReference type="EC" id="3.1.3.3" evidence="9"/>
<dbReference type="GO" id="GO:0071555">
    <property type="term" value="P:cell wall organization"/>
    <property type="evidence" value="ECO:0007669"/>
    <property type="project" value="InterPro"/>
</dbReference>
<reference evidence="9 10" key="1">
    <citation type="journal article" date="2018" name="Environ. Microbiol.">
        <title>Novel energy conservation strategies and behaviour of Pelotomaculum schinkii driving syntrophic propionate catabolism.</title>
        <authorList>
            <person name="Hidalgo-Ahumada C.A.P."/>
            <person name="Nobu M.K."/>
            <person name="Narihiro T."/>
            <person name="Tamaki H."/>
            <person name="Liu W.T."/>
            <person name="Kamagata Y."/>
            <person name="Stams A.J.M."/>
            <person name="Imachi H."/>
            <person name="Sousa D.Z."/>
        </authorList>
    </citation>
    <scope>NUCLEOTIDE SEQUENCE [LARGE SCALE GENOMIC DNA]</scope>
    <source>
        <strain evidence="9 10">MGP</strain>
    </source>
</reference>
<dbReference type="SUPFAM" id="SSF81606">
    <property type="entry name" value="PP2C-like"/>
    <property type="match status" value="1"/>
</dbReference>
<dbReference type="InterPro" id="IPR011620">
    <property type="entry name" value="Sig_transdc_His_kinase_LytS_TM"/>
</dbReference>
<evidence type="ECO:0000256" key="5">
    <source>
        <dbReference type="ARBA" id="ARBA00022989"/>
    </source>
</evidence>
<sequence length="457" mass="49196">MELLITLIKNMSVIIVLAYVVTRSRVFTSILKGELDLKNQLCLIGVFGLFSIYGTLSGIQLLGAIANIRDLGPMIAGLMGGPIVGLGAGLIGAAHRYFLGGMTVLPCTISTVIAGLAGGMIFVLRRGQLPGVAFAALFAALMESLHMGLTLLLASPYQAALALVKQLSLPMVLANSLGIGIFTFIVANLIKERETEAVKKRIEGELQVAREIQMSIVPKIFPPFPNRKEFDIHAVLEPAREVGGDLYDFFLLNEDTLCFLVGDVSGKGVPASLFMAVTKTLLKARAHEELTPEQILDAVNNELCADNDSAMFVTVFLGILHIPSGHVKCSNAGHNRPFVLRADGSLEKLPKMRGIALGVMEGFSFASYDFSLQRGDTILLYTDGINEAMNPAGELFGEERLEEILKNNINAAAAGLTRALKDAVRDFAGGAEQSDDITVMALKWHQGTPLKCQEQHS</sequence>
<dbReference type="EMBL" id="QFFZ01000003">
    <property type="protein sequence ID" value="TEB13178.1"/>
    <property type="molecule type" value="Genomic_DNA"/>
</dbReference>
<feature type="transmembrane region" description="Helical" evidence="7">
    <location>
        <begin position="167"/>
        <end position="190"/>
    </location>
</feature>
<proteinExistence type="predicted"/>
<feature type="transmembrane region" description="Helical" evidence="7">
    <location>
        <begin position="75"/>
        <end position="97"/>
    </location>
</feature>
<accession>A0A4Y7RVZ2</accession>
<dbReference type="SMART" id="SM00331">
    <property type="entry name" value="PP2C_SIG"/>
    <property type="match status" value="1"/>
</dbReference>
<keyword evidence="6 7" id="KW-0472">Membrane</keyword>
<evidence type="ECO:0000313" key="10">
    <source>
        <dbReference type="Proteomes" id="UP000297597"/>
    </source>
</evidence>
<dbReference type="Gene3D" id="3.60.40.10">
    <property type="entry name" value="PPM-type phosphatase domain"/>
    <property type="match status" value="1"/>
</dbReference>
<dbReference type="OrthoDB" id="9763484at2"/>
<dbReference type="Pfam" id="PF07228">
    <property type="entry name" value="SpoIIE"/>
    <property type="match status" value="1"/>
</dbReference>
<dbReference type="GO" id="GO:0005886">
    <property type="term" value="C:plasma membrane"/>
    <property type="evidence" value="ECO:0007669"/>
    <property type="project" value="UniProtKB-SubCell"/>
</dbReference>
<dbReference type="Proteomes" id="UP000297597">
    <property type="component" value="Unassembled WGS sequence"/>
</dbReference>
<evidence type="ECO:0000256" key="2">
    <source>
        <dbReference type="ARBA" id="ARBA00022475"/>
    </source>
</evidence>
<keyword evidence="5 7" id="KW-1133">Transmembrane helix</keyword>
<dbReference type="Pfam" id="PF07694">
    <property type="entry name" value="5TM-5TMR_LYT"/>
    <property type="match status" value="1"/>
</dbReference>
<comment type="caution">
    <text evidence="9">The sequence shown here is derived from an EMBL/GenBank/DDBJ whole genome shotgun (WGS) entry which is preliminary data.</text>
</comment>
<feature type="domain" description="PPM-type phosphatase" evidence="8">
    <location>
        <begin position="229"/>
        <end position="444"/>
    </location>
</feature>
<dbReference type="InterPro" id="IPR052016">
    <property type="entry name" value="Bact_Sigma-Reg"/>
</dbReference>
<dbReference type="GO" id="GO:0000155">
    <property type="term" value="F:phosphorelay sensor kinase activity"/>
    <property type="evidence" value="ECO:0007669"/>
    <property type="project" value="InterPro"/>
</dbReference>
<feature type="transmembrane region" description="Helical" evidence="7">
    <location>
        <begin position="43"/>
        <end position="63"/>
    </location>
</feature>
<keyword evidence="4 9" id="KW-0378">Hydrolase</keyword>
<evidence type="ECO:0000256" key="1">
    <source>
        <dbReference type="ARBA" id="ARBA00004651"/>
    </source>
</evidence>
<gene>
    <name evidence="9" type="primary">rsbU</name>
    <name evidence="9" type="ORF">Pmgp_00474</name>
</gene>
<protein>
    <submittedName>
        <fullName evidence="9">Phosphoserine phosphatase RsbU</fullName>
        <ecNumber evidence="9">3.1.3.3</ecNumber>
    </submittedName>
</protein>
<name>A0A4Y7RVZ2_9FIRM</name>
<keyword evidence="2" id="KW-1003">Cell membrane</keyword>
<evidence type="ECO:0000256" key="7">
    <source>
        <dbReference type="SAM" id="Phobius"/>
    </source>
</evidence>